<feature type="domain" description="FP protein C-terminal" evidence="3">
    <location>
        <begin position="260"/>
        <end position="312"/>
    </location>
</feature>
<name>A0ABR3HRY9_LOXSC</name>
<reference evidence="4 5" key="1">
    <citation type="submission" date="2024-06" db="EMBL/GenBank/DDBJ databases">
        <title>A chromosome-level genome assembly of beet webworm, Loxostege sticticalis.</title>
        <authorList>
            <person name="Zhang Y."/>
        </authorList>
    </citation>
    <scope>NUCLEOTIDE SEQUENCE [LARGE SCALE GENOMIC DNA]</scope>
    <source>
        <strain evidence="4">AQ026</strain>
        <tissue evidence="4">Whole body</tissue>
    </source>
</reference>
<dbReference type="InterPro" id="IPR057251">
    <property type="entry name" value="FP_C"/>
</dbReference>
<proteinExistence type="predicted"/>
<feature type="compositionally biased region" description="Polar residues" evidence="2">
    <location>
        <begin position="1"/>
        <end position="20"/>
    </location>
</feature>
<evidence type="ECO:0000313" key="4">
    <source>
        <dbReference type="EMBL" id="KAL0879324.1"/>
    </source>
</evidence>
<dbReference type="EMBL" id="JBEUOH010000014">
    <property type="protein sequence ID" value="KAL0879324.1"/>
    <property type="molecule type" value="Genomic_DNA"/>
</dbReference>
<evidence type="ECO:0000313" key="5">
    <source>
        <dbReference type="Proteomes" id="UP001549920"/>
    </source>
</evidence>
<dbReference type="Proteomes" id="UP001549920">
    <property type="component" value="Unassembled WGS sequence"/>
</dbReference>
<sequence length="315" mass="36394">MQRSPPTNLSTPQVKYSSNPDLPEFVRSNDDSFINMRKRKQPEDEITDSMVNIIEKTIEKKMNSWKNELDSTISSAIQNSVQSIIEREVKKMSLSINNSLKELNERFGAIEKSLEFTIERQDTLEKRLDEIENNLKVNSSEKRQIQMLQDKMDAMEQQARSYNIEIANLPERRGENLLAVIEKLGCVIKHPINIQDVVSIHRVPHMENTNKRPKNVIVRFTTKITRDSVIAAARATKGLKSDQLLISGTVQNVYINEHLTAKNKQLFRSCREEAKTHNYKYVWIKNGAILVRQTDTSVIFAVRNEQDIKKIKSQN</sequence>
<dbReference type="Gene3D" id="3.30.70.1820">
    <property type="entry name" value="L1 transposable element, RRM domain"/>
    <property type="match status" value="1"/>
</dbReference>
<gene>
    <name evidence="4" type="ORF">ABMA27_003102</name>
</gene>
<feature type="coiled-coil region" evidence="1">
    <location>
        <begin position="114"/>
        <end position="165"/>
    </location>
</feature>
<evidence type="ECO:0000256" key="2">
    <source>
        <dbReference type="SAM" id="MobiDB-lite"/>
    </source>
</evidence>
<accession>A0ABR3HRY9</accession>
<protein>
    <recommendedName>
        <fullName evidence="3">FP protein C-terminal domain-containing protein</fullName>
    </recommendedName>
</protein>
<feature type="region of interest" description="Disordered" evidence="2">
    <location>
        <begin position="1"/>
        <end position="21"/>
    </location>
</feature>
<keyword evidence="5" id="KW-1185">Reference proteome</keyword>
<comment type="caution">
    <text evidence="4">The sequence shown here is derived from an EMBL/GenBank/DDBJ whole genome shotgun (WGS) entry which is preliminary data.</text>
</comment>
<keyword evidence="1" id="KW-0175">Coiled coil</keyword>
<evidence type="ECO:0000256" key="1">
    <source>
        <dbReference type="SAM" id="Coils"/>
    </source>
</evidence>
<dbReference type="Pfam" id="PF25298">
    <property type="entry name" value="Baculo_FP_2nd"/>
    <property type="match status" value="1"/>
</dbReference>
<evidence type="ECO:0000259" key="3">
    <source>
        <dbReference type="Pfam" id="PF25298"/>
    </source>
</evidence>
<organism evidence="4 5">
    <name type="scientific">Loxostege sticticalis</name>
    <name type="common">Beet webworm moth</name>
    <dbReference type="NCBI Taxonomy" id="481309"/>
    <lineage>
        <taxon>Eukaryota</taxon>
        <taxon>Metazoa</taxon>
        <taxon>Ecdysozoa</taxon>
        <taxon>Arthropoda</taxon>
        <taxon>Hexapoda</taxon>
        <taxon>Insecta</taxon>
        <taxon>Pterygota</taxon>
        <taxon>Neoptera</taxon>
        <taxon>Endopterygota</taxon>
        <taxon>Lepidoptera</taxon>
        <taxon>Glossata</taxon>
        <taxon>Ditrysia</taxon>
        <taxon>Pyraloidea</taxon>
        <taxon>Crambidae</taxon>
        <taxon>Pyraustinae</taxon>
        <taxon>Loxostege</taxon>
    </lineage>
</organism>